<gene>
    <name evidence="1" type="ORF">OPT61_g190</name>
</gene>
<evidence type="ECO:0000313" key="1">
    <source>
        <dbReference type="EMBL" id="KAJ8118927.1"/>
    </source>
</evidence>
<accession>A0ACC2IUQ6</accession>
<proteinExistence type="predicted"/>
<reference evidence="1" key="1">
    <citation type="submission" date="2022-11" db="EMBL/GenBank/DDBJ databases">
        <title>Genome Sequence of Boeremia exigua.</title>
        <authorList>
            <person name="Buettner E."/>
        </authorList>
    </citation>
    <scope>NUCLEOTIDE SEQUENCE</scope>
    <source>
        <strain evidence="1">CU02</strain>
    </source>
</reference>
<comment type="caution">
    <text evidence="1">The sequence shown here is derived from an EMBL/GenBank/DDBJ whole genome shotgun (WGS) entry which is preliminary data.</text>
</comment>
<dbReference type="Proteomes" id="UP001153331">
    <property type="component" value="Unassembled WGS sequence"/>
</dbReference>
<organism evidence="1 2">
    <name type="scientific">Boeremia exigua</name>
    <dbReference type="NCBI Taxonomy" id="749465"/>
    <lineage>
        <taxon>Eukaryota</taxon>
        <taxon>Fungi</taxon>
        <taxon>Dikarya</taxon>
        <taxon>Ascomycota</taxon>
        <taxon>Pezizomycotina</taxon>
        <taxon>Dothideomycetes</taxon>
        <taxon>Pleosporomycetidae</taxon>
        <taxon>Pleosporales</taxon>
        <taxon>Pleosporineae</taxon>
        <taxon>Didymellaceae</taxon>
        <taxon>Boeremia</taxon>
    </lineage>
</organism>
<sequence length="142" mass="16145">MLPMPCTKPRDDTPSSTNFRSFVDRVLEANAAGGRIKHEVSIIVLCAPPTVKLQQSKRRYSEIINRLLADRRELNAHYGWVLASDARLVYKSMGGQGENGAAWARQWMKAIFREYERVGRDLNDAKTQLEEWAERAHSGVES</sequence>
<evidence type="ECO:0000313" key="2">
    <source>
        <dbReference type="Proteomes" id="UP001153331"/>
    </source>
</evidence>
<keyword evidence="2" id="KW-1185">Reference proteome</keyword>
<name>A0ACC2IUQ6_9PLEO</name>
<dbReference type="EMBL" id="JAPHNI010000006">
    <property type="protein sequence ID" value="KAJ8118927.1"/>
    <property type="molecule type" value="Genomic_DNA"/>
</dbReference>
<protein>
    <submittedName>
        <fullName evidence="1">Uncharacterized protein</fullName>
    </submittedName>
</protein>